<protein>
    <recommendedName>
        <fullName evidence="4">CCHC-type domain-containing protein</fullName>
    </recommendedName>
</protein>
<keyword evidence="1" id="KW-0507">mRNA processing</keyword>
<gene>
    <name evidence="5" type="ORF">O181_123745</name>
</gene>
<keyword evidence="2" id="KW-0862">Zinc</keyword>
<dbReference type="Proteomes" id="UP000765509">
    <property type="component" value="Unassembled WGS sequence"/>
</dbReference>
<comment type="caution">
    <text evidence="5">The sequence shown here is derived from an EMBL/GenBank/DDBJ whole genome shotgun (WGS) entry which is preliminary data.</text>
</comment>
<proteinExistence type="predicted"/>
<dbReference type="SUPFAM" id="SSF57756">
    <property type="entry name" value="Retrovirus zinc finger-like domains"/>
    <property type="match status" value="1"/>
</dbReference>
<sequence length="85" mass="9673">MPQDKAPVKCHKCGSASHLVNNCPKETRIKEIEIEKDDDTKEKSDVSLHESDFEPSEEEETTDKLSIENINFSSEVTEVHTHLPH</sequence>
<organism evidence="5 6">
    <name type="scientific">Austropuccinia psidii MF-1</name>
    <dbReference type="NCBI Taxonomy" id="1389203"/>
    <lineage>
        <taxon>Eukaryota</taxon>
        <taxon>Fungi</taxon>
        <taxon>Dikarya</taxon>
        <taxon>Basidiomycota</taxon>
        <taxon>Pucciniomycotina</taxon>
        <taxon>Pucciniomycetes</taxon>
        <taxon>Pucciniales</taxon>
        <taxon>Sphaerophragmiaceae</taxon>
        <taxon>Austropuccinia</taxon>
    </lineage>
</organism>
<keyword evidence="2" id="KW-0479">Metal-binding</keyword>
<dbReference type="GO" id="GO:0003676">
    <property type="term" value="F:nucleic acid binding"/>
    <property type="evidence" value="ECO:0007669"/>
    <property type="project" value="InterPro"/>
</dbReference>
<dbReference type="InterPro" id="IPR001878">
    <property type="entry name" value="Znf_CCHC"/>
</dbReference>
<dbReference type="AlphaFoldDB" id="A0A9Q3Q4H8"/>
<dbReference type="Gene3D" id="4.10.60.10">
    <property type="entry name" value="Zinc finger, CCHC-type"/>
    <property type="match status" value="1"/>
</dbReference>
<reference evidence="5" key="1">
    <citation type="submission" date="2021-03" db="EMBL/GenBank/DDBJ databases">
        <title>Draft genome sequence of rust myrtle Austropuccinia psidii MF-1, a brazilian biotype.</title>
        <authorList>
            <person name="Quecine M.C."/>
            <person name="Pachon D.M.R."/>
            <person name="Bonatelli M.L."/>
            <person name="Correr F.H."/>
            <person name="Franceschini L.M."/>
            <person name="Leite T.F."/>
            <person name="Margarido G.R.A."/>
            <person name="Almeida C.A."/>
            <person name="Ferrarezi J.A."/>
            <person name="Labate C.A."/>
        </authorList>
    </citation>
    <scope>NUCLEOTIDE SEQUENCE</scope>
    <source>
        <strain evidence="5">MF-1</strain>
    </source>
</reference>
<name>A0A9Q3Q4H8_9BASI</name>
<keyword evidence="6" id="KW-1185">Reference proteome</keyword>
<evidence type="ECO:0000313" key="6">
    <source>
        <dbReference type="Proteomes" id="UP000765509"/>
    </source>
</evidence>
<feature type="domain" description="CCHC-type" evidence="4">
    <location>
        <begin position="9"/>
        <end position="25"/>
    </location>
</feature>
<feature type="compositionally biased region" description="Basic and acidic residues" evidence="3">
    <location>
        <begin position="31"/>
        <end position="52"/>
    </location>
</feature>
<evidence type="ECO:0000256" key="3">
    <source>
        <dbReference type="SAM" id="MobiDB-lite"/>
    </source>
</evidence>
<accession>A0A9Q3Q4H8</accession>
<dbReference type="GO" id="GO:0006397">
    <property type="term" value="P:mRNA processing"/>
    <property type="evidence" value="ECO:0007669"/>
    <property type="project" value="UniProtKB-KW"/>
</dbReference>
<dbReference type="PROSITE" id="PS50158">
    <property type="entry name" value="ZF_CCHC"/>
    <property type="match status" value="1"/>
</dbReference>
<evidence type="ECO:0000256" key="2">
    <source>
        <dbReference type="PROSITE-ProRule" id="PRU00047"/>
    </source>
</evidence>
<dbReference type="GO" id="GO:0008270">
    <property type="term" value="F:zinc ion binding"/>
    <property type="evidence" value="ECO:0007669"/>
    <property type="project" value="UniProtKB-KW"/>
</dbReference>
<evidence type="ECO:0000256" key="1">
    <source>
        <dbReference type="ARBA" id="ARBA00022664"/>
    </source>
</evidence>
<keyword evidence="2" id="KW-0863">Zinc-finger</keyword>
<dbReference type="InterPro" id="IPR036875">
    <property type="entry name" value="Znf_CCHC_sf"/>
</dbReference>
<evidence type="ECO:0000313" key="5">
    <source>
        <dbReference type="EMBL" id="MBW0584030.1"/>
    </source>
</evidence>
<evidence type="ECO:0000259" key="4">
    <source>
        <dbReference type="PROSITE" id="PS50158"/>
    </source>
</evidence>
<feature type="region of interest" description="Disordered" evidence="3">
    <location>
        <begin position="31"/>
        <end position="64"/>
    </location>
</feature>
<dbReference type="EMBL" id="AVOT02116704">
    <property type="protein sequence ID" value="MBW0584030.1"/>
    <property type="molecule type" value="Genomic_DNA"/>
</dbReference>